<evidence type="ECO:0000313" key="2">
    <source>
        <dbReference type="EMBL" id="MPM77153.1"/>
    </source>
</evidence>
<dbReference type="AlphaFoldDB" id="A0A645CJQ4"/>
<feature type="region of interest" description="Disordered" evidence="1">
    <location>
        <begin position="1"/>
        <end position="54"/>
    </location>
</feature>
<protein>
    <submittedName>
        <fullName evidence="2">Uncharacterized protein</fullName>
    </submittedName>
</protein>
<feature type="region of interest" description="Disordered" evidence="1">
    <location>
        <begin position="82"/>
        <end position="118"/>
    </location>
</feature>
<gene>
    <name evidence="2" type="ORF">SDC9_124153</name>
</gene>
<evidence type="ECO:0000256" key="1">
    <source>
        <dbReference type="SAM" id="MobiDB-lite"/>
    </source>
</evidence>
<proteinExistence type="predicted"/>
<dbReference type="EMBL" id="VSSQ01027751">
    <property type="protein sequence ID" value="MPM77153.1"/>
    <property type="molecule type" value="Genomic_DNA"/>
</dbReference>
<organism evidence="2">
    <name type="scientific">bioreactor metagenome</name>
    <dbReference type="NCBI Taxonomy" id="1076179"/>
    <lineage>
        <taxon>unclassified sequences</taxon>
        <taxon>metagenomes</taxon>
        <taxon>ecological metagenomes</taxon>
    </lineage>
</organism>
<accession>A0A645CJQ4</accession>
<sequence length="208" mass="23982">MLRKNQTKTQRNCRKHAKPIRVNARGNAGAHSPQIKRQLAQDGISAQQRNAQHKRRHIAAHIPLQKQILKQKEIEDRVHRERLSHVQRNRPVDCPAEGDDGSPEDHKHNGRHPPGEKQLLFPDAVQRGYAKEQQHAELGKRAVFKEHLGDQIERKREICQKRQGFIDLRLFQDTASISRRPAIRPAVLESRLPFGRAHRPAPNRRPAS</sequence>
<feature type="compositionally biased region" description="Basic residues" evidence="1">
    <location>
        <begin position="1"/>
        <end position="19"/>
    </location>
</feature>
<reference evidence="2" key="1">
    <citation type="submission" date="2019-08" db="EMBL/GenBank/DDBJ databases">
        <authorList>
            <person name="Kucharzyk K."/>
            <person name="Murdoch R.W."/>
            <person name="Higgins S."/>
            <person name="Loffler F."/>
        </authorList>
    </citation>
    <scope>NUCLEOTIDE SEQUENCE</scope>
</reference>
<comment type="caution">
    <text evidence="2">The sequence shown here is derived from an EMBL/GenBank/DDBJ whole genome shotgun (WGS) entry which is preliminary data.</text>
</comment>
<name>A0A645CJQ4_9ZZZZ</name>